<dbReference type="AlphaFoldDB" id="A0AAD3CTD2"/>
<evidence type="ECO:0000313" key="11">
    <source>
        <dbReference type="EMBL" id="GFH51742.1"/>
    </source>
</evidence>
<keyword evidence="3" id="KW-0963">Cytoplasm</keyword>
<protein>
    <recommendedName>
        <fullName evidence="6">Translation initiation factor eIF2B subunit delta</fullName>
    </recommendedName>
    <alternativeName>
        <fullName evidence="7">eIF2B GDP-GTP exchange factor subunit delta</fullName>
    </alternativeName>
</protein>
<comment type="subunit">
    <text evidence="8">Component of the translation initiation factor 2B (eIF2B) complex which is a heterodecamer of two sets of five different subunits: alpha, beta, gamma, delta and epsilon. Subunits alpha, beta and delta comprise a regulatory subcomplex and subunits epsilon and gamma comprise a catalytic subcomplex. Within the complex, the hexameric regulatory complex resides at the center, with the two heterodimeric catalytic subcomplexes bound on opposite sides.</text>
</comment>
<dbReference type="GO" id="GO:0003743">
    <property type="term" value="F:translation initiation factor activity"/>
    <property type="evidence" value="ECO:0007669"/>
    <property type="project" value="UniProtKB-KW"/>
</dbReference>
<evidence type="ECO:0000256" key="10">
    <source>
        <dbReference type="SAM" id="MobiDB-lite"/>
    </source>
</evidence>
<reference evidence="11 12" key="1">
    <citation type="journal article" date="2021" name="Sci. Rep.">
        <title>The genome of the diatom Chaetoceros tenuissimus carries an ancient integrated fragment of an extant virus.</title>
        <authorList>
            <person name="Hongo Y."/>
            <person name="Kimura K."/>
            <person name="Takaki Y."/>
            <person name="Yoshida Y."/>
            <person name="Baba S."/>
            <person name="Kobayashi G."/>
            <person name="Nagasaki K."/>
            <person name="Hano T."/>
            <person name="Tomaru Y."/>
        </authorList>
    </citation>
    <scope>NUCLEOTIDE SEQUENCE [LARGE SCALE GENOMIC DNA]</scope>
    <source>
        <strain evidence="11 12">NIES-3715</strain>
    </source>
</reference>
<evidence type="ECO:0000313" key="12">
    <source>
        <dbReference type="Proteomes" id="UP001054902"/>
    </source>
</evidence>
<comment type="caution">
    <text evidence="11">The sequence shown here is derived from an EMBL/GenBank/DDBJ whole genome shotgun (WGS) entry which is preliminary data.</text>
</comment>
<evidence type="ECO:0000256" key="2">
    <source>
        <dbReference type="ARBA" id="ARBA00007251"/>
    </source>
</evidence>
<evidence type="ECO:0000256" key="1">
    <source>
        <dbReference type="ARBA" id="ARBA00004514"/>
    </source>
</evidence>
<proteinExistence type="inferred from homology"/>
<dbReference type="Pfam" id="PF01008">
    <property type="entry name" value="IF-2B"/>
    <property type="match status" value="1"/>
</dbReference>
<dbReference type="PANTHER" id="PTHR10233:SF14">
    <property type="entry name" value="TRANSLATION INITIATION FACTOR EIF-2B SUBUNIT DELTA"/>
    <property type="match status" value="1"/>
</dbReference>
<feature type="compositionally biased region" description="Basic and acidic residues" evidence="10">
    <location>
        <begin position="76"/>
        <end position="85"/>
    </location>
</feature>
<evidence type="ECO:0000256" key="8">
    <source>
        <dbReference type="ARBA" id="ARBA00046432"/>
    </source>
</evidence>
<keyword evidence="12" id="KW-1185">Reference proteome</keyword>
<keyword evidence="4" id="KW-0396">Initiation factor</keyword>
<dbReference type="EMBL" id="BLLK01000045">
    <property type="protein sequence ID" value="GFH51742.1"/>
    <property type="molecule type" value="Genomic_DNA"/>
</dbReference>
<comment type="subcellular location">
    <subcellularLocation>
        <location evidence="1">Cytoplasm</location>
        <location evidence="1">Cytosol</location>
    </subcellularLocation>
</comment>
<dbReference type="InterPro" id="IPR042529">
    <property type="entry name" value="IF_2B-like_C"/>
</dbReference>
<evidence type="ECO:0000256" key="9">
    <source>
        <dbReference type="RuleBase" id="RU003814"/>
    </source>
</evidence>
<comment type="similarity">
    <text evidence="2 9">Belongs to the eIF-2B alpha/beta/delta subunits family.</text>
</comment>
<keyword evidence="5" id="KW-0648">Protein biosynthesis</keyword>
<dbReference type="GO" id="GO:0005829">
    <property type="term" value="C:cytosol"/>
    <property type="evidence" value="ECO:0007669"/>
    <property type="project" value="UniProtKB-SubCell"/>
</dbReference>
<accession>A0AAD3CTD2</accession>
<dbReference type="Gene3D" id="3.40.50.10470">
    <property type="entry name" value="Translation initiation factor eif-2b, domain 2"/>
    <property type="match status" value="1"/>
</dbReference>
<organism evidence="11 12">
    <name type="scientific">Chaetoceros tenuissimus</name>
    <dbReference type="NCBI Taxonomy" id="426638"/>
    <lineage>
        <taxon>Eukaryota</taxon>
        <taxon>Sar</taxon>
        <taxon>Stramenopiles</taxon>
        <taxon>Ochrophyta</taxon>
        <taxon>Bacillariophyta</taxon>
        <taxon>Coscinodiscophyceae</taxon>
        <taxon>Chaetocerotophycidae</taxon>
        <taxon>Chaetocerotales</taxon>
        <taxon>Chaetocerotaceae</taxon>
        <taxon>Chaetoceros</taxon>
    </lineage>
</organism>
<dbReference type="Proteomes" id="UP001054902">
    <property type="component" value="Unassembled WGS sequence"/>
</dbReference>
<evidence type="ECO:0000256" key="7">
    <source>
        <dbReference type="ARBA" id="ARBA00044356"/>
    </source>
</evidence>
<feature type="compositionally biased region" description="Basic and acidic residues" evidence="10">
    <location>
        <begin position="55"/>
        <end position="67"/>
    </location>
</feature>
<evidence type="ECO:0000256" key="6">
    <source>
        <dbReference type="ARBA" id="ARBA00044147"/>
    </source>
</evidence>
<gene>
    <name evidence="11" type="ORF">CTEN210_08218</name>
</gene>
<evidence type="ECO:0000256" key="5">
    <source>
        <dbReference type="ARBA" id="ARBA00022917"/>
    </source>
</evidence>
<dbReference type="InterPro" id="IPR037171">
    <property type="entry name" value="NagB/RpiA_transferase-like"/>
</dbReference>
<feature type="compositionally biased region" description="Basic and acidic residues" evidence="10">
    <location>
        <begin position="1"/>
        <end position="17"/>
    </location>
</feature>
<name>A0AAD3CTD2_9STRA</name>
<dbReference type="InterPro" id="IPR000649">
    <property type="entry name" value="IF-2B-related"/>
</dbReference>
<dbReference type="SUPFAM" id="SSF100950">
    <property type="entry name" value="NagB/RpiA/CoA transferase-like"/>
    <property type="match status" value="1"/>
</dbReference>
<evidence type="ECO:0000256" key="4">
    <source>
        <dbReference type="ARBA" id="ARBA00022540"/>
    </source>
</evidence>
<dbReference type="PANTHER" id="PTHR10233">
    <property type="entry name" value="TRANSLATION INITIATION FACTOR EIF-2B"/>
    <property type="match status" value="1"/>
</dbReference>
<evidence type="ECO:0000256" key="3">
    <source>
        <dbReference type="ARBA" id="ARBA00022490"/>
    </source>
</evidence>
<sequence>MEQPQVEKKEKKPKKDFVIPPKKPKLSKAERRALQEAQRAAKGQKSDGSNTKKNPKNDSGKDQKAAEKSSSSSNDAKSKSDVTKVKEETKNDTLTFFSHLPPFKDYRLKKGFIGINLNDSTTSASIHASQTGSPTTVSSDSFHPAVLDLGLQYAEGSIRGSNKRCKAMLQTFKIVIQDYTIPSDTRDYRQDLENRVLKPAFTYWTTKCRHHSVTMGNAFTFLKLAVANLNRDLALQEAKSILCEGIDAYMHERIDFADKAICKFATSKISNGDVILTYGKNDLIRMILHQAIQEEKKDFRVIVVDSRPLLEGKDMIKDLIDAGIECTYILINSVSYVMKEVTKVFLGGSALMSDGSILGRVGTASIAMMAMSLKVPVLVCCETYKISSRVQLESITGNELGDPEGLTDPSTSLKKWKEENPENLRLLNLLYDLTPNEFVSGIVTEMGILPPTSVAVLLREMNPENSVFKGEAIY</sequence>
<feature type="region of interest" description="Disordered" evidence="10">
    <location>
        <begin position="1"/>
        <end position="85"/>
    </location>
</feature>